<dbReference type="Proteomes" id="UP001174909">
    <property type="component" value="Unassembled WGS sequence"/>
</dbReference>
<gene>
    <name evidence="3" type="ORF">GBAR_LOCUS5391</name>
</gene>
<dbReference type="InterPro" id="IPR036928">
    <property type="entry name" value="AS_sf"/>
</dbReference>
<sequence>MGKTVTTEFACGDPAPTVSPWNAAHTPGGSSSGSAVGAAVGMFPAALGSQTGGSIVRPSSYNGIVGLKPTFGRVSRYGVYPVSESLDTMGPMTRSVADAALMLNALAGHDINDPDSSERATEDYLQASQSQRKPPRIGLVRAVLHGAVR</sequence>
<organism evidence="3 4">
    <name type="scientific">Geodia barretti</name>
    <name type="common">Barrett's horny sponge</name>
    <dbReference type="NCBI Taxonomy" id="519541"/>
    <lineage>
        <taxon>Eukaryota</taxon>
        <taxon>Metazoa</taxon>
        <taxon>Porifera</taxon>
        <taxon>Demospongiae</taxon>
        <taxon>Heteroscleromorpha</taxon>
        <taxon>Tetractinellida</taxon>
        <taxon>Astrophorina</taxon>
        <taxon>Geodiidae</taxon>
        <taxon>Geodia</taxon>
    </lineage>
</organism>
<feature type="compositionally biased region" description="Basic and acidic residues" evidence="1">
    <location>
        <begin position="112"/>
        <end position="122"/>
    </location>
</feature>
<accession>A0AA35RAE2</accession>
<evidence type="ECO:0000256" key="1">
    <source>
        <dbReference type="SAM" id="MobiDB-lite"/>
    </source>
</evidence>
<evidence type="ECO:0000259" key="2">
    <source>
        <dbReference type="Pfam" id="PF01425"/>
    </source>
</evidence>
<name>A0AA35RAE2_GEOBA</name>
<dbReference type="Pfam" id="PF01425">
    <property type="entry name" value="Amidase"/>
    <property type="match status" value="1"/>
</dbReference>
<keyword evidence="4" id="KW-1185">Reference proteome</keyword>
<comment type="caution">
    <text evidence="3">The sequence shown here is derived from an EMBL/GenBank/DDBJ whole genome shotgun (WGS) entry which is preliminary data.</text>
</comment>
<dbReference type="Gene3D" id="3.90.1300.10">
    <property type="entry name" value="Amidase signature (AS) domain"/>
    <property type="match status" value="1"/>
</dbReference>
<dbReference type="PANTHER" id="PTHR11895">
    <property type="entry name" value="TRANSAMIDASE"/>
    <property type="match status" value="1"/>
</dbReference>
<dbReference type="EMBL" id="CASHTH010000800">
    <property type="protein sequence ID" value="CAI8007805.1"/>
    <property type="molecule type" value="Genomic_DNA"/>
</dbReference>
<feature type="domain" description="Amidase" evidence="2">
    <location>
        <begin position="15"/>
        <end position="142"/>
    </location>
</feature>
<evidence type="ECO:0000313" key="4">
    <source>
        <dbReference type="Proteomes" id="UP001174909"/>
    </source>
</evidence>
<evidence type="ECO:0000313" key="3">
    <source>
        <dbReference type="EMBL" id="CAI8007805.1"/>
    </source>
</evidence>
<dbReference type="InterPro" id="IPR023631">
    <property type="entry name" value="Amidase_dom"/>
</dbReference>
<dbReference type="PANTHER" id="PTHR11895:SF7">
    <property type="entry name" value="GLUTAMYL-TRNA(GLN) AMIDOTRANSFERASE SUBUNIT A, MITOCHONDRIAL"/>
    <property type="match status" value="1"/>
</dbReference>
<protein>
    <submittedName>
        <fullName evidence="3">Glutamyl-tRNA(Gln) amidotransferase subunit A</fullName>
    </submittedName>
</protein>
<dbReference type="SUPFAM" id="SSF75304">
    <property type="entry name" value="Amidase signature (AS) enzymes"/>
    <property type="match status" value="1"/>
</dbReference>
<dbReference type="GO" id="GO:0003824">
    <property type="term" value="F:catalytic activity"/>
    <property type="evidence" value="ECO:0007669"/>
    <property type="project" value="InterPro"/>
</dbReference>
<reference evidence="3" key="1">
    <citation type="submission" date="2023-03" db="EMBL/GenBank/DDBJ databases">
        <authorList>
            <person name="Steffen K."/>
            <person name="Cardenas P."/>
        </authorList>
    </citation>
    <scope>NUCLEOTIDE SEQUENCE</scope>
</reference>
<feature type="region of interest" description="Disordered" evidence="1">
    <location>
        <begin position="1"/>
        <end position="34"/>
    </location>
</feature>
<proteinExistence type="predicted"/>
<dbReference type="AlphaFoldDB" id="A0AA35RAE2"/>
<feature type="region of interest" description="Disordered" evidence="1">
    <location>
        <begin position="112"/>
        <end position="133"/>
    </location>
</feature>
<dbReference type="InterPro" id="IPR000120">
    <property type="entry name" value="Amidase"/>
</dbReference>